<dbReference type="InterPro" id="IPR017853">
    <property type="entry name" value="GH"/>
</dbReference>
<dbReference type="EC" id="3.2.1.39" evidence="3"/>
<evidence type="ECO:0000313" key="9">
    <source>
        <dbReference type="EMBL" id="OAY70015.1"/>
    </source>
</evidence>
<feature type="region of interest" description="Disordered" evidence="8">
    <location>
        <begin position="309"/>
        <end position="333"/>
    </location>
</feature>
<sequence length="398" mass="41110">MADNLPEPSATARLLASTTISRLRLYTPDAALMSAVAAGAPNVSLLVGVPNSDVPVLASSPSAAVSYASANLLPFLPSLSAVSVGNEALSQDPSSLDPSLLLPAMENLLASLPSPSSVKISTVHSMAILAQSDPPSSGAFHPELAGTLDPILAFLSRTGAPLMINPYPWFAYSADPTPETLAFCLFQPNPGRADPASGLAYANMFDAQVDAVRAALAARGFGDVDVVVAETGWPYRGDPDEPGATVDNARAYTGNLVAHLRSLAGTPRVPGRSVDTYLFALYDEDLKPGPTSERSFGLYRPDLTPNYDAGLAGAGPNPTNPTPAPASSSAQGSPIQPGWCVTAASVPGSGGTIQPASNCYVPSAVGSRRPGDYCCNGYCVWFGTMLLLQQVSAWGVYI</sequence>
<dbReference type="AlphaFoldDB" id="A0A199UZE1"/>
<evidence type="ECO:0000256" key="8">
    <source>
        <dbReference type="SAM" id="MobiDB-lite"/>
    </source>
</evidence>
<evidence type="ECO:0000256" key="7">
    <source>
        <dbReference type="RuleBase" id="RU004335"/>
    </source>
</evidence>
<name>A0A199UZE1_ANACO</name>
<evidence type="ECO:0000256" key="6">
    <source>
        <dbReference type="ARBA" id="ARBA00023295"/>
    </source>
</evidence>
<reference evidence="9 10" key="1">
    <citation type="journal article" date="2016" name="DNA Res.">
        <title>The draft genome of MD-2 pineapple using hybrid error correction of long reads.</title>
        <authorList>
            <person name="Redwan R.M."/>
            <person name="Saidin A."/>
            <person name="Kumar S.V."/>
        </authorList>
    </citation>
    <scope>NUCLEOTIDE SEQUENCE [LARGE SCALE GENOMIC DNA]</scope>
    <source>
        <strain evidence="10">cv. MD2</strain>
        <tissue evidence="9">Leaf</tissue>
    </source>
</reference>
<evidence type="ECO:0000313" key="10">
    <source>
        <dbReference type="Proteomes" id="UP000092600"/>
    </source>
</evidence>
<dbReference type="PANTHER" id="PTHR32227">
    <property type="entry name" value="GLUCAN ENDO-1,3-BETA-GLUCOSIDASE BG1-RELATED-RELATED"/>
    <property type="match status" value="1"/>
</dbReference>
<keyword evidence="4" id="KW-0732">Signal</keyword>
<evidence type="ECO:0000256" key="5">
    <source>
        <dbReference type="ARBA" id="ARBA00022801"/>
    </source>
</evidence>
<dbReference type="InterPro" id="IPR000490">
    <property type="entry name" value="Glyco_hydro_17"/>
</dbReference>
<comment type="caution">
    <text evidence="9">The sequence shown here is derived from an EMBL/GenBank/DDBJ whole genome shotgun (WGS) entry which is preliminary data.</text>
</comment>
<organism evidence="9 10">
    <name type="scientific">Ananas comosus</name>
    <name type="common">Pineapple</name>
    <name type="synonym">Ananas ananas</name>
    <dbReference type="NCBI Taxonomy" id="4615"/>
    <lineage>
        <taxon>Eukaryota</taxon>
        <taxon>Viridiplantae</taxon>
        <taxon>Streptophyta</taxon>
        <taxon>Embryophyta</taxon>
        <taxon>Tracheophyta</taxon>
        <taxon>Spermatophyta</taxon>
        <taxon>Magnoliopsida</taxon>
        <taxon>Liliopsida</taxon>
        <taxon>Poales</taxon>
        <taxon>Bromeliaceae</taxon>
        <taxon>Bromelioideae</taxon>
        <taxon>Ananas</taxon>
    </lineage>
</organism>
<dbReference type="Proteomes" id="UP000092600">
    <property type="component" value="Unassembled WGS sequence"/>
</dbReference>
<protein>
    <recommendedName>
        <fullName evidence="3">glucan endo-1,3-beta-D-glucosidase</fullName>
        <ecNumber evidence="3">3.2.1.39</ecNumber>
    </recommendedName>
</protein>
<comment type="similarity">
    <text evidence="2 7">Belongs to the glycosyl hydrolase 17 family.</text>
</comment>
<dbReference type="SUPFAM" id="SSF51445">
    <property type="entry name" value="(Trans)glycosidases"/>
    <property type="match status" value="1"/>
</dbReference>
<dbReference type="InterPro" id="IPR044965">
    <property type="entry name" value="Glyco_hydro_17_plant"/>
</dbReference>
<dbReference type="EMBL" id="LSRQ01004110">
    <property type="protein sequence ID" value="OAY70015.1"/>
    <property type="molecule type" value="Genomic_DNA"/>
</dbReference>
<accession>A0A199UZE1</accession>
<proteinExistence type="inferred from homology"/>
<gene>
    <name evidence="9" type="ORF">ACMD2_06574</name>
</gene>
<evidence type="ECO:0000256" key="1">
    <source>
        <dbReference type="ARBA" id="ARBA00000382"/>
    </source>
</evidence>
<evidence type="ECO:0000256" key="2">
    <source>
        <dbReference type="ARBA" id="ARBA00008773"/>
    </source>
</evidence>
<keyword evidence="6" id="KW-0326">Glycosidase</keyword>
<dbReference type="Pfam" id="PF00332">
    <property type="entry name" value="Glyco_hydro_17"/>
    <property type="match status" value="1"/>
</dbReference>
<keyword evidence="5" id="KW-0378">Hydrolase</keyword>
<dbReference type="Gene3D" id="3.20.20.80">
    <property type="entry name" value="Glycosidases"/>
    <property type="match status" value="1"/>
</dbReference>
<dbReference type="GO" id="GO:0005975">
    <property type="term" value="P:carbohydrate metabolic process"/>
    <property type="evidence" value="ECO:0007669"/>
    <property type="project" value="InterPro"/>
</dbReference>
<comment type="catalytic activity">
    <reaction evidence="1">
        <text>Hydrolysis of (1-&gt;3)-beta-D-glucosidic linkages in (1-&gt;3)-beta-D-glucans.</text>
        <dbReference type="EC" id="3.2.1.39"/>
    </reaction>
</comment>
<evidence type="ECO:0000256" key="4">
    <source>
        <dbReference type="ARBA" id="ARBA00022729"/>
    </source>
</evidence>
<dbReference type="FunFam" id="3.20.20.80:FF:000005">
    <property type="entry name" value="Glucan endo-1,3-beta-glucosidase 14"/>
    <property type="match status" value="1"/>
</dbReference>
<evidence type="ECO:0000256" key="3">
    <source>
        <dbReference type="ARBA" id="ARBA00012780"/>
    </source>
</evidence>
<dbReference type="GO" id="GO:0042973">
    <property type="term" value="F:glucan endo-1,3-beta-D-glucosidase activity"/>
    <property type="evidence" value="ECO:0007669"/>
    <property type="project" value="UniProtKB-EC"/>
</dbReference>